<keyword evidence="2" id="KW-1133">Transmembrane helix</keyword>
<dbReference type="SUPFAM" id="SSF53448">
    <property type="entry name" value="Nucleotide-diphospho-sugar transferases"/>
    <property type="match status" value="1"/>
</dbReference>
<keyword evidence="2" id="KW-0812">Transmembrane</keyword>
<dbReference type="RefSeq" id="WP_131890065.1">
    <property type="nucleotide sequence ID" value="NZ_SMKZ01000001.1"/>
</dbReference>
<dbReference type="GO" id="GO:0016740">
    <property type="term" value="F:transferase activity"/>
    <property type="evidence" value="ECO:0007669"/>
    <property type="project" value="UniProtKB-KW"/>
</dbReference>
<reference evidence="4 5" key="1">
    <citation type="submission" date="2019-03" db="EMBL/GenBank/DDBJ databases">
        <title>Draft genome sequences of novel Actinobacteria.</title>
        <authorList>
            <person name="Sahin N."/>
            <person name="Ay H."/>
            <person name="Saygin H."/>
        </authorList>
    </citation>
    <scope>NUCLEOTIDE SEQUENCE [LARGE SCALE GENOMIC DNA]</scope>
    <source>
        <strain evidence="4 5">5K138</strain>
    </source>
</reference>
<dbReference type="EMBL" id="SMKZ01000001">
    <property type="protein sequence ID" value="TDE15903.1"/>
    <property type="molecule type" value="Genomic_DNA"/>
</dbReference>
<name>A0A4R5DXQ6_9ACTN</name>
<evidence type="ECO:0000256" key="2">
    <source>
        <dbReference type="SAM" id="Phobius"/>
    </source>
</evidence>
<dbReference type="Pfam" id="PF00535">
    <property type="entry name" value="Glycos_transf_2"/>
    <property type="match status" value="1"/>
</dbReference>
<dbReference type="InterPro" id="IPR029044">
    <property type="entry name" value="Nucleotide-diphossugar_trans"/>
</dbReference>
<comment type="similarity">
    <text evidence="1">Belongs to the glycosyltransferase 2 family.</text>
</comment>
<keyword evidence="5" id="KW-1185">Reference proteome</keyword>
<dbReference type="GO" id="GO:0005886">
    <property type="term" value="C:plasma membrane"/>
    <property type="evidence" value="ECO:0007669"/>
    <property type="project" value="TreeGrafter"/>
</dbReference>
<dbReference type="PANTHER" id="PTHR48090:SF8">
    <property type="entry name" value="GLYCOSYLTRANSFERASE CSBB-RELATED"/>
    <property type="match status" value="1"/>
</dbReference>
<dbReference type="AlphaFoldDB" id="A0A4R5DXQ6"/>
<gene>
    <name evidence="4" type="ORF">E1269_01005</name>
</gene>
<keyword evidence="4" id="KW-0808">Transferase</keyword>
<dbReference type="PANTHER" id="PTHR48090">
    <property type="entry name" value="UNDECAPRENYL-PHOSPHATE 4-DEOXY-4-FORMAMIDO-L-ARABINOSE TRANSFERASE-RELATED"/>
    <property type="match status" value="1"/>
</dbReference>
<organism evidence="4 5">
    <name type="scientific">Jiangella asiatica</name>
    <dbReference type="NCBI Taxonomy" id="2530372"/>
    <lineage>
        <taxon>Bacteria</taxon>
        <taxon>Bacillati</taxon>
        <taxon>Actinomycetota</taxon>
        <taxon>Actinomycetes</taxon>
        <taxon>Jiangellales</taxon>
        <taxon>Jiangellaceae</taxon>
        <taxon>Jiangella</taxon>
    </lineage>
</organism>
<evidence type="ECO:0000256" key="1">
    <source>
        <dbReference type="ARBA" id="ARBA00006739"/>
    </source>
</evidence>
<feature type="domain" description="Glycosyltransferase 2-like" evidence="3">
    <location>
        <begin position="4"/>
        <end position="166"/>
    </location>
</feature>
<sequence length="312" mass="34144">MITSIVVPCYGEADGLPILYARLAATSEMAETDMEFVFVDDGSTDDTPAVLRKLAESDSRVKYIALSRNFGKEAAMLAGLRAARGDAVVIMDADLQHPPELIPKLLEEHLAGADQVVARRDRTNDPLFRRNLSRLYFRAVNSVVDVRLADGEGDFRLLSRRALDALLSLTEHNRFSKGLFAWIGFPVTVVPFKSGIREHGSSSWSLGSLVNYGVDGVLSFNIKPLRSAIHAGILLVIGSAVYLAWQIINALMVGVDTPGYLTLIAAIIGLGGAQMIVLGIIGEYVGRIFLETKRRPHFIVKESNLDTPRLPR</sequence>
<accession>A0A4R5DXQ6</accession>
<proteinExistence type="inferred from homology"/>
<comment type="caution">
    <text evidence="4">The sequence shown here is derived from an EMBL/GenBank/DDBJ whole genome shotgun (WGS) entry which is preliminary data.</text>
</comment>
<dbReference type="CDD" id="cd04187">
    <property type="entry name" value="DPM1_like_bac"/>
    <property type="match status" value="1"/>
</dbReference>
<dbReference type="OrthoDB" id="9811884at2"/>
<dbReference type="InterPro" id="IPR050256">
    <property type="entry name" value="Glycosyltransferase_2"/>
</dbReference>
<keyword evidence="2" id="KW-0472">Membrane</keyword>
<dbReference type="InParanoid" id="A0A4R5DXQ6"/>
<feature type="transmembrane region" description="Helical" evidence="2">
    <location>
        <begin position="260"/>
        <end position="285"/>
    </location>
</feature>
<evidence type="ECO:0000313" key="5">
    <source>
        <dbReference type="Proteomes" id="UP000294739"/>
    </source>
</evidence>
<evidence type="ECO:0000313" key="4">
    <source>
        <dbReference type="EMBL" id="TDE15903.1"/>
    </source>
</evidence>
<dbReference type="FunCoup" id="A0A4R5DXQ6">
    <property type="interactions" value="2"/>
</dbReference>
<dbReference type="Gene3D" id="3.90.550.10">
    <property type="entry name" value="Spore Coat Polysaccharide Biosynthesis Protein SpsA, Chain A"/>
    <property type="match status" value="1"/>
</dbReference>
<protein>
    <submittedName>
        <fullName evidence="4">Glycosyltransferase</fullName>
    </submittedName>
</protein>
<evidence type="ECO:0000259" key="3">
    <source>
        <dbReference type="Pfam" id="PF00535"/>
    </source>
</evidence>
<feature type="transmembrane region" description="Helical" evidence="2">
    <location>
        <begin position="228"/>
        <end position="248"/>
    </location>
</feature>
<dbReference type="Proteomes" id="UP000294739">
    <property type="component" value="Unassembled WGS sequence"/>
</dbReference>
<dbReference type="InterPro" id="IPR001173">
    <property type="entry name" value="Glyco_trans_2-like"/>
</dbReference>